<evidence type="ECO:0000313" key="10">
    <source>
        <dbReference type="Proteomes" id="UP000236197"/>
    </source>
</evidence>
<feature type="transmembrane region" description="Helical" evidence="7">
    <location>
        <begin position="505"/>
        <end position="523"/>
    </location>
</feature>
<evidence type="ECO:0000256" key="7">
    <source>
        <dbReference type="SAM" id="Phobius"/>
    </source>
</evidence>
<dbReference type="EMBL" id="PPEK01000001">
    <property type="protein sequence ID" value="PNV68815.1"/>
    <property type="molecule type" value="Genomic_DNA"/>
</dbReference>
<feature type="transmembrane region" description="Helical" evidence="7">
    <location>
        <begin position="77"/>
        <end position="107"/>
    </location>
</feature>
<evidence type="ECO:0000313" key="9">
    <source>
        <dbReference type="EMBL" id="PNV68815.1"/>
    </source>
</evidence>
<evidence type="ECO:0000256" key="1">
    <source>
        <dbReference type="ARBA" id="ARBA00004651"/>
    </source>
</evidence>
<evidence type="ECO:0000256" key="3">
    <source>
        <dbReference type="ARBA" id="ARBA00022692"/>
    </source>
</evidence>
<gene>
    <name evidence="9" type="ORF">C2L71_02265</name>
</gene>
<dbReference type="GO" id="GO:0005886">
    <property type="term" value="C:plasma membrane"/>
    <property type="evidence" value="ECO:0007669"/>
    <property type="project" value="UniProtKB-SubCell"/>
</dbReference>
<keyword evidence="3 7" id="KW-0812">Transmembrane</keyword>
<dbReference type="InterPro" id="IPR049453">
    <property type="entry name" value="Memb_transporter_dom"/>
</dbReference>
<dbReference type="OrthoDB" id="1893152at2"/>
<keyword evidence="10" id="KW-1185">Reference proteome</keyword>
<feature type="transmembrane region" description="Helical" evidence="7">
    <location>
        <begin position="25"/>
        <end position="57"/>
    </location>
</feature>
<comment type="caution">
    <text evidence="9">The sequence shown here is derived from an EMBL/GenBank/DDBJ whole genome shotgun (WGS) entry which is preliminary data.</text>
</comment>
<keyword evidence="2" id="KW-1003">Cell membrane</keyword>
<feature type="transmembrane region" description="Helical" evidence="7">
    <location>
        <begin position="431"/>
        <end position="450"/>
    </location>
</feature>
<comment type="subcellular location">
    <subcellularLocation>
        <location evidence="1">Cell membrane</location>
        <topology evidence="1">Multi-pass membrane protein</topology>
    </subcellularLocation>
</comment>
<evidence type="ECO:0000256" key="6">
    <source>
        <dbReference type="ARBA" id="ARBA00043993"/>
    </source>
</evidence>
<evidence type="ECO:0000256" key="5">
    <source>
        <dbReference type="ARBA" id="ARBA00023136"/>
    </source>
</evidence>
<feature type="transmembrane region" description="Helical" evidence="7">
    <location>
        <begin position="142"/>
        <end position="161"/>
    </location>
</feature>
<dbReference type="PANTHER" id="PTHR30509:SF9">
    <property type="entry name" value="MULTIDRUG RESISTANCE PROTEIN MDTO"/>
    <property type="match status" value="1"/>
</dbReference>
<reference evidence="10" key="1">
    <citation type="submission" date="2018-01" db="EMBL/GenBank/DDBJ databases">
        <title>Rubneribacter badeniensis gen. nov., sp. nov., and Colonibacter rubneri, gen. nov., sp. nov., WGS of new members of the Eggerthellaceae.</title>
        <authorList>
            <person name="Danylec N."/>
            <person name="Stoll D.A."/>
            <person name="Doetsch A."/>
            <person name="Kulling S.E."/>
            <person name="Huch M."/>
        </authorList>
    </citation>
    <scope>NUCLEOTIDE SEQUENCE [LARGE SCALE GENOMIC DNA]</scope>
    <source>
        <strain evidence="10">ResAG-96</strain>
    </source>
</reference>
<evidence type="ECO:0000259" key="8">
    <source>
        <dbReference type="Pfam" id="PF13515"/>
    </source>
</evidence>
<feature type="domain" description="Integral membrane bound transporter" evidence="8">
    <location>
        <begin position="400"/>
        <end position="518"/>
    </location>
</feature>
<sequence>MQAANNTGALLRSKRWRHIEKLVDVVPFLAFFVVLFFTEYALFGIADALLGIVFLFFSRTIVSEPGLSFANYLRRLAWFFVMSMIATLAGLHPVSMVVVSMLFLLVITILHSDDYLPRNFFWLGMGYLMLLIYPVGPDDIGSRIAATLLSMALATLFIYAMRAIRVKTGKLDVLARDRGYVRRAFDEVGGQLSDLAKLAAAGAASAAQDAVDAPTRADAERIAEALHPKRTFRIAQEYAELEYGTVFRQGGLLSGRQCYTFALLLCCEQLADMAHASAKNVRRIDEDERRYFEDLADVFFDYGRDKVSSVRQMAERLRGFLATHELDIVCHEESWSGVLETMLRTLEDVRLSRDNSTPLLKSIRYRARFMKDNIGLKHAQTRFALQLALIVGFGMVVDLLLTRFAGTAFGIWIPITAFAIMNTYADETMKATLNTTAGTLIGIGVFSILVQVLPDAIFMPVIVIGGYLIVLMNFHQIASVAAVTQMAMMALHSSTALMASATSRFTLVVIGVSCAMAVIFVFMNTRRSTTIRTKVAEIERIDLRLAENIHQGIEHGQVNLWRTVQLLYYLHMSAGLMAKLAASLTKEGERTRRARRRAEENRSLLEDVERVLQANYQFAMDAEHAVMLLDPRRVQSASADGRSARPDTTARIEHIDATVERLENKLNRLERMGYLEDEK</sequence>
<dbReference type="PANTHER" id="PTHR30509">
    <property type="entry name" value="P-HYDROXYBENZOIC ACID EFFLUX PUMP SUBUNIT-RELATED"/>
    <property type="match status" value="1"/>
</dbReference>
<dbReference type="RefSeq" id="WP_103264141.1">
    <property type="nucleotide sequence ID" value="NZ_CABMLE010000001.1"/>
</dbReference>
<proteinExistence type="inferred from homology"/>
<dbReference type="Pfam" id="PF13515">
    <property type="entry name" value="FUSC_2"/>
    <property type="match status" value="1"/>
</dbReference>
<dbReference type="Proteomes" id="UP000236197">
    <property type="component" value="Unassembled WGS sequence"/>
</dbReference>
<feature type="transmembrane region" description="Helical" evidence="7">
    <location>
        <begin position="119"/>
        <end position="136"/>
    </location>
</feature>
<comment type="similarity">
    <text evidence="6">Belongs to the YccS/YhfK family.</text>
</comment>
<protein>
    <recommendedName>
        <fullName evidence="8">Integral membrane bound transporter domain-containing protein</fullName>
    </recommendedName>
</protein>
<keyword evidence="5 7" id="KW-0472">Membrane</keyword>
<evidence type="ECO:0000256" key="2">
    <source>
        <dbReference type="ARBA" id="ARBA00022475"/>
    </source>
</evidence>
<evidence type="ECO:0000256" key="4">
    <source>
        <dbReference type="ARBA" id="ARBA00022989"/>
    </source>
</evidence>
<keyword evidence="4 7" id="KW-1133">Transmembrane helix</keyword>
<organism evidence="9 10">
    <name type="scientific">Enteroscipio rubneri</name>
    <dbReference type="NCBI Taxonomy" id="2070686"/>
    <lineage>
        <taxon>Bacteria</taxon>
        <taxon>Bacillati</taxon>
        <taxon>Actinomycetota</taxon>
        <taxon>Coriobacteriia</taxon>
        <taxon>Eggerthellales</taxon>
        <taxon>Eggerthellaceae</taxon>
        <taxon>Enteroscipio</taxon>
    </lineage>
</organism>
<feature type="transmembrane region" description="Helical" evidence="7">
    <location>
        <begin position="456"/>
        <end position="484"/>
    </location>
</feature>
<accession>A0A2K2UEQ3</accession>
<dbReference type="AlphaFoldDB" id="A0A2K2UEQ3"/>
<name>A0A2K2UEQ3_9ACTN</name>
<feature type="transmembrane region" description="Helical" evidence="7">
    <location>
        <begin position="407"/>
        <end position="424"/>
    </location>
</feature>